<sequence>MDAKKKVNEVGHHMPRNEYNKTIDVSRNNGPTVLMTTDAHAETRTFSGRGKASMRKDGKAELNARQRLALDIKDLRTLYGTKCDSASLKAIAYAKTRPEYAK</sequence>
<organism evidence="2 3">
    <name type="scientific">Pseudomonas weihenstephanensis</name>
    <dbReference type="NCBI Taxonomy" id="1608994"/>
    <lineage>
        <taxon>Bacteria</taxon>
        <taxon>Pseudomonadati</taxon>
        <taxon>Pseudomonadota</taxon>
        <taxon>Gammaproteobacteria</taxon>
        <taxon>Pseudomonadales</taxon>
        <taxon>Pseudomonadaceae</taxon>
        <taxon>Pseudomonas</taxon>
    </lineage>
</organism>
<accession>A0ABS1ZKA7</accession>
<evidence type="ECO:0000313" key="3">
    <source>
        <dbReference type="Proteomes" id="UP000809529"/>
    </source>
</evidence>
<feature type="region of interest" description="Disordered" evidence="1">
    <location>
        <begin position="1"/>
        <end position="33"/>
    </location>
</feature>
<protein>
    <submittedName>
        <fullName evidence="2">Uncharacterized protein</fullName>
    </submittedName>
</protein>
<name>A0ABS1ZKA7_9PSED</name>
<evidence type="ECO:0000256" key="1">
    <source>
        <dbReference type="SAM" id="MobiDB-lite"/>
    </source>
</evidence>
<feature type="compositionally biased region" description="Polar residues" evidence="1">
    <location>
        <begin position="23"/>
        <end position="33"/>
    </location>
</feature>
<evidence type="ECO:0000313" key="2">
    <source>
        <dbReference type="EMBL" id="MBM1196905.1"/>
    </source>
</evidence>
<dbReference type="RefSeq" id="WP_203303423.1">
    <property type="nucleotide sequence ID" value="NZ_JAAEBW010000010.1"/>
</dbReference>
<feature type="compositionally biased region" description="Basic and acidic residues" evidence="1">
    <location>
        <begin position="1"/>
        <end position="21"/>
    </location>
</feature>
<reference evidence="2 3" key="1">
    <citation type="submission" date="2020-01" db="EMBL/GenBank/DDBJ databases">
        <title>Comparative genomics of meat spoilage bacteria.</title>
        <authorList>
            <person name="Hilgarth M."/>
            <person name="Vogel R.F."/>
        </authorList>
    </citation>
    <scope>NUCLEOTIDE SEQUENCE [LARGE SCALE GENOMIC DNA]</scope>
    <source>
        <strain evidence="2 3">TMW2.2077</strain>
    </source>
</reference>
<comment type="caution">
    <text evidence="2">The sequence shown here is derived from an EMBL/GenBank/DDBJ whole genome shotgun (WGS) entry which is preliminary data.</text>
</comment>
<proteinExistence type="predicted"/>
<gene>
    <name evidence="2" type="ORF">GYN02_17190</name>
</gene>
<dbReference type="EMBL" id="JAAEBW010000010">
    <property type="protein sequence ID" value="MBM1196905.1"/>
    <property type="molecule type" value="Genomic_DNA"/>
</dbReference>
<dbReference type="Proteomes" id="UP000809529">
    <property type="component" value="Unassembled WGS sequence"/>
</dbReference>
<keyword evidence="3" id="KW-1185">Reference proteome</keyword>